<dbReference type="GO" id="GO:0003995">
    <property type="term" value="F:acyl-CoA dehydrogenase activity"/>
    <property type="evidence" value="ECO:0007669"/>
    <property type="project" value="TreeGrafter"/>
</dbReference>
<keyword evidence="3" id="KW-1185">Reference proteome</keyword>
<comment type="caution">
    <text evidence="2">The sequence shown here is derived from an EMBL/GenBank/DDBJ whole genome shotgun (WGS) entry which is preliminary data.</text>
</comment>
<evidence type="ECO:0000313" key="2">
    <source>
        <dbReference type="EMBL" id="ETX04733.1"/>
    </source>
</evidence>
<dbReference type="EMBL" id="AZHX01001140">
    <property type="protein sequence ID" value="ETX04733.1"/>
    <property type="molecule type" value="Genomic_DNA"/>
</dbReference>
<dbReference type="GO" id="GO:0050660">
    <property type="term" value="F:flavin adenine dinucleotide binding"/>
    <property type="evidence" value="ECO:0007669"/>
    <property type="project" value="InterPro"/>
</dbReference>
<sequence>MNFQPSARQRELVVLAGDLARTQFAPRAAMYDQQASFPFENYADLRQTGLLALCIPERYGGMGADFATYCLVSEEIARSCGATALTFNMHCSTMMWIGPLADELDMSPAERQAHESRRARVYQHVLENGHLYAQPFSEGHQNRSGRLIFQCQAQRTEGGFRISGKKIFASLA</sequence>
<reference evidence="2 3" key="1">
    <citation type="journal article" date="2014" name="Nature">
        <title>An environmental bacterial taxon with a large and distinct metabolic repertoire.</title>
        <authorList>
            <person name="Wilson M.C."/>
            <person name="Mori T."/>
            <person name="Ruckert C."/>
            <person name="Uria A.R."/>
            <person name="Helf M.J."/>
            <person name="Takada K."/>
            <person name="Gernert C."/>
            <person name="Steffens U.A."/>
            <person name="Heycke N."/>
            <person name="Schmitt S."/>
            <person name="Rinke C."/>
            <person name="Helfrich E.J."/>
            <person name="Brachmann A.O."/>
            <person name="Gurgui C."/>
            <person name="Wakimoto T."/>
            <person name="Kracht M."/>
            <person name="Crusemann M."/>
            <person name="Hentschel U."/>
            <person name="Abe I."/>
            <person name="Matsunaga S."/>
            <person name="Kalinowski J."/>
            <person name="Takeyama H."/>
            <person name="Piel J."/>
        </authorList>
    </citation>
    <scope>NUCLEOTIDE SEQUENCE [LARGE SCALE GENOMIC DNA]</scope>
    <source>
        <strain evidence="3">TSY2</strain>
    </source>
</reference>
<dbReference type="Proteomes" id="UP000019140">
    <property type="component" value="Unassembled WGS sequence"/>
</dbReference>
<dbReference type="AlphaFoldDB" id="W4M3I8"/>
<accession>W4M3I8</accession>
<evidence type="ECO:0000259" key="1">
    <source>
        <dbReference type="Pfam" id="PF02771"/>
    </source>
</evidence>
<protein>
    <recommendedName>
        <fullName evidence="1">Acyl-CoA dehydrogenase/oxidase N-terminal domain-containing protein</fullName>
    </recommendedName>
</protein>
<dbReference type="InterPro" id="IPR037069">
    <property type="entry name" value="AcylCoA_DH/ox_N_sf"/>
</dbReference>
<dbReference type="InterPro" id="IPR013786">
    <property type="entry name" value="AcylCoA_DH/ox_N"/>
</dbReference>
<dbReference type="Pfam" id="PF02771">
    <property type="entry name" value="Acyl-CoA_dh_N"/>
    <property type="match status" value="1"/>
</dbReference>
<dbReference type="SUPFAM" id="SSF56645">
    <property type="entry name" value="Acyl-CoA dehydrogenase NM domain-like"/>
    <property type="match status" value="1"/>
</dbReference>
<dbReference type="HOGENOM" id="CLU_1558450_0_0_7"/>
<gene>
    <name evidence="2" type="ORF">ETSY2_27100</name>
</gene>
<dbReference type="PANTHER" id="PTHR43884">
    <property type="entry name" value="ACYL-COA DEHYDROGENASE"/>
    <property type="match status" value="1"/>
</dbReference>
<organism evidence="2 3">
    <name type="scientific">Candidatus Entotheonella gemina</name>
    <dbReference type="NCBI Taxonomy" id="1429439"/>
    <lineage>
        <taxon>Bacteria</taxon>
        <taxon>Pseudomonadati</taxon>
        <taxon>Nitrospinota/Tectimicrobiota group</taxon>
        <taxon>Candidatus Tectimicrobiota</taxon>
        <taxon>Candidatus Entotheonellia</taxon>
        <taxon>Candidatus Entotheonellales</taxon>
        <taxon>Candidatus Entotheonellaceae</taxon>
        <taxon>Candidatus Entotheonella</taxon>
    </lineage>
</organism>
<dbReference type="InterPro" id="IPR009100">
    <property type="entry name" value="AcylCoA_DH/oxidase_NM_dom_sf"/>
</dbReference>
<dbReference type="Gene3D" id="1.10.540.10">
    <property type="entry name" value="Acyl-CoA dehydrogenase/oxidase, N-terminal domain"/>
    <property type="match status" value="1"/>
</dbReference>
<proteinExistence type="predicted"/>
<feature type="non-terminal residue" evidence="2">
    <location>
        <position position="172"/>
    </location>
</feature>
<name>W4M3I8_9BACT</name>
<dbReference type="PANTHER" id="PTHR43884:SF12">
    <property type="entry name" value="ISOVALERYL-COA DEHYDROGENASE, MITOCHONDRIAL-RELATED"/>
    <property type="match status" value="1"/>
</dbReference>
<evidence type="ECO:0000313" key="3">
    <source>
        <dbReference type="Proteomes" id="UP000019140"/>
    </source>
</evidence>
<feature type="domain" description="Acyl-CoA dehydrogenase/oxidase N-terminal" evidence="1">
    <location>
        <begin position="7"/>
        <end position="96"/>
    </location>
</feature>